<protein>
    <recommendedName>
        <fullName evidence="7">PARP-type domain-containing protein</fullName>
    </recommendedName>
</protein>
<feature type="domain" description="PARP-type" evidence="7">
    <location>
        <begin position="5"/>
        <end position="51"/>
    </location>
</feature>
<keyword evidence="9" id="KW-1185">Reference proteome</keyword>
<reference evidence="8 9" key="1">
    <citation type="journal article" date="2018" name="New Phytol.">
        <title>Phylogenomics of Endogonaceae and evolution of mycorrhizas within Mucoromycota.</title>
        <authorList>
            <person name="Chang Y."/>
            <person name="Desiro A."/>
            <person name="Na H."/>
            <person name="Sandor L."/>
            <person name="Lipzen A."/>
            <person name="Clum A."/>
            <person name="Barry K."/>
            <person name="Grigoriev I.V."/>
            <person name="Martin F.M."/>
            <person name="Stajich J.E."/>
            <person name="Smith M.E."/>
            <person name="Bonito G."/>
            <person name="Spatafora J.W."/>
        </authorList>
    </citation>
    <scope>NUCLEOTIDE SEQUENCE [LARGE SCALE GENOMIC DNA]</scope>
    <source>
        <strain evidence="8 9">GMNB39</strain>
    </source>
</reference>
<dbReference type="InterPro" id="IPR036957">
    <property type="entry name" value="Znf_PARP_sf"/>
</dbReference>
<evidence type="ECO:0000256" key="4">
    <source>
        <dbReference type="ARBA" id="ARBA00022833"/>
    </source>
</evidence>
<evidence type="ECO:0000256" key="5">
    <source>
        <dbReference type="ARBA" id="ARBA00023242"/>
    </source>
</evidence>
<feature type="compositionally biased region" description="Basic and acidic residues" evidence="6">
    <location>
        <begin position="47"/>
        <end position="61"/>
    </location>
</feature>
<comment type="caution">
    <text evidence="8">The sequence shown here is derived from an EMBL/GenBank/DDBJ whole genome shotgun (WGS) entry which is preliminary data.</text>
</comment>
<dbReference type="Proteomes" id="UP000268093">
    <property type="component" value="Unassembled WGS sequence"/>
</dbReference>
<organism evidence="8 9">
    <name type="scientific">Jimgerdemannia flammicorona</name>
    <dbReference type="NCBI Taxonomy" id="994334"/>
    <lineage>
        <taxon>Eukaryota</taxon>
        <taxon>Fungi</taxon>
        <taxon>Fungi incertae sedis</taxon>
        <taxon>Mucoromycota</taxon>
        <taxon>Mucoromycotina</taxon>
        <taxon>Endogonomycetes</taxon>
        <taxon>Endogonales</taxon>
        <taxon>Endogonaceae</taxon>
        <taxon>Jimgerdemannia</taxon>
    </lineage>
</organism>
<feature type="region of interest" description="Disordered" evidence="6">
    <location>
        <begin position="47"/>
        <end position="131"/>
    </location>
</feature>
<comment type="subcellular location">
    <subcellularLocation>
        <location evidence="1">Nucleus</location>
    </subcellularLocation>
</comment>
<keyword evidence="4" id="KW-0862">Zinc</keyword>
<dbReference type="Gene3D" id="3.30.1740.10">
    <property type="entry name" value="Zinc finger, PARP-type"/>
    <property type="match status" value="1"/>
</dbReference>
<keyword evidence="3" id="KW-0863">Zinc-finger</keyword>
<dbReference type="AlphaFoldDB" id="A0A433DGU6"/>
<sequence length="131" mass="14979">MRVSWRHWQCTTRKVLENLINEARSADQIPGFNDLYDKDQECIKKAFEEGNISEKEGGKNNDDDDNKSDKKKKPAIKKSKAMVMESKKVGWPKKQKAEEEKTKGEGDANEVGPKTSNEDPAEEKPKKEVKK</sequence>
<evidence type="ECO:0000313" key="8">
    <source>
        <dbReference type="EMBL" id="RUP50005.1"/>
    </source>
</evidence>
<name>A0A433DGU6_9FUNG</name>
<dbReference type="GO" id="GO:0005634">
    <property type="term" value="C:nucleus"/>
    <property type="evidence" value="ECO:0007669"/>
    <property type="project" value="UniProtKB-SubCell"/>
</dbReference>
<dbReference type="GO" id="GO:0003677">
    <property type="term" value="F:DNA binding"/>
    <property type="evidence" value="ECO:0007669"/>
    <property type="project" value="InterPro"/>
</dbReference>
<evidence type="ECO:0000256" key="1">
    <source>
        <dbReference type="ARBA" id="ARBA00004123"/>
    </source>
</evidence>
<keyword evidence="2" id="KW-0479">Metal-binding</keyword>
<proteinExistence type="predicted"/>
<dbReference type="EMBL" id="RBNI01001777">
    <property type="protein sequence ID" value="RUP50005.1"/>
    <property type="molecule type" value="Genomic_DNA"/>
</dbReference>
<dbReference type="SUPFAM" id="SSF57716">
    <property type="entry name" value="Glucocorticoid receptor-like (DNA-binding domain)"/>
    <property type="match status" value="1"/>
</dbReference>
<evidence type="ECO:0000313" key="9">
    <source>
        <dbReference type="Proteomes" id="UP000268093"/>
    </source>
</evidence>
<feature type="compositionally biased region" description="Basic residues" evidence="6">
    <location>
        <begin position="69"/>
        <end position="80"/>
    </location>
</feature>
<feature type="compositionally biased region" description="Basic and acidic residues" evidence="6">
    <location>
        <begin position="122"/>
        <end position="131"/>
    </location>
</feature>
<evidence type="ECO:0000256" key="2">
    <source>
        <dbReference type="ARBA" id="ARBA00022723"/>
    </source>
</evidence>
<dbReference type="OrthoDB" id="429950at2759"/>
<evidence type="ECO:0000256" key="6">
    <source>
        <dbReference type="SAM" id="MobiDB-lite"/>
    </source>
</evidence>
<gene>
    <name evidence="8" type="ORF">BC936DRAFT_140739</name>
</gene>
<evidence type="ECO:0000256" key="3">
    <source>
        <dbReference type="ARBA" id="ARBA00022771"/>
    </source>
</evidence>
<keyword evidence="5" id="KW-0539">Nucleus</keyword>
<accession>A0A433DGU6</accession>
<feature type="compositionally biased region" description="Basic and acidic residues" evidence="6">
    <location>
        <begin position="95"/>
        <end position="106"/>
    </location>
</feature>
<evidence type="ECO:0000259" key="7">
    <source>
        <dbReference type="PROSITE" id="PS50064"/>
    </source>
</evidence>
<dbReference type="PROSITE" id="PS50064">
    <property type="entry name" value="ZF_PARP_2"/>
    <property type="match status" value="1"/>
</dbReference>
<dbReference type="GO" id="GO:0008270">
    <property type="term" value="F:zinc ion binding"/>
    <property type="evidence" value="ECO:0007669"/>
    <property type="project" value="UniProtKB-KW"/>
</dbReference>
<dbReference type="InterPro" id="IPR001510">
    <property type="entry name" value="Znf_PARP"/>
</dbReference>